<evidence type="ECO:0000259" key="12">
    <source>
        <dbReference type="Pfam" id="PF13538"/>
    </source>
</evidence>
<dbReference type="EC" id="5.6.2.3" evidence="11"/>
<dbReference type="SUPFAM" id="SSF52540">
    <property type="entry name" value="P-loop containing nucleoside triphosphate hydrolases"/>
    <property type="match status" value="1"/>
</dbReference>
<evidence type="ECO:0000256" key="3">
    <source>
        <dbReference type="ARBA" id="ARBA00022763"/>
    </source>
</evidence>
<sequence length="602" mass="66779">MKNIVTINDVHQQFADFFDIPGLKPFIYLLSKKLGEGHICLDLRKIDANQNDLPVSYTAPLNTASLKDCHLVGSGDVVNKPFVLYNDRLYFQRYFRYETNFIRYINAFLEAEKELLPDRSQALLEHQAQVNELFPGGAIPESSTDKVDWQLAAAISGVLNNFTIITGGPGTGKTTTVAKILSILYTIDPRLTVALAAPTGKAAARMAESLRNAAGQTNPETAKLFQALNPSTIHRLLKPMNDSPYFKHNENNPLNFDVVIVDECSMIDLALFSKLLSAIRPTSRLIMLGDKNQLASVEAGSLFGDLCQAQEQLNVFSPERTAFINNLLPDGSKIERIASPVQSKHALFEHVVELRHSRRFTGDAGIGRFSRALIQNNVPVIQSFLSPGAGEEVVIDQQYSDKIFEQFIAGYAAFIQEKDIRTALKKLNELRVLVAIRDGATGLSSINRRIEKYLQDRKLLHITGSFYENRPIMLSSNYYEHGLFNGDTGIIRKDENGALVAWFEDANGELKSVFTGYLTQAETAFAMTIHKSQGSEFTAVLVILPANETPILTRELLYTAVSRARKKVYVQGSETTILQAAAKFVDRGSGIKARMAAEGNDH</sequence>
<dbReference type="InterPro" id="IPR050534">
    <property type="entry name" value="Coronavir_polyprotein_1ab"/>
</dbReference>
<keyword evidence="5 11" id="KW-0347">Helicase</keyword>
<dbReference type="Pfam" id="PF13245">
    <property type="entry name" value="AAA_19"/>
    <property type="match status" value="1"/>
</dbReference>
<evidence type="ECO:0000313" key="15">
    <source>
        <dbReference type="EMBL" id="WQG92098.1"/>
    </source>
</evidence>
<evidence type="ECO:0000256" key="2">
    <source>
        <dbReference type="ARBA" id="ARBA00022741"/>
    </source>
</evidence>
<dbReference type="Proteomes" id="UP000183788">
    <property type="component" value="Unassembled WGS sequence"/>
</dbReference>
<keyword evidence="2 11" id="KW-0547">Nucleotide-binding</keyword>
<evidence type="ECO:0000256" key="11">
    <source>
        <dbReference type="HAMAP-Rule" id="MF_01487"/>
    </source>
</evidence>
<dbReference type="NCBIfam" id="TIGR01447">
    <property type="entry name" value="recD"/>
    <property type="match status" value="1"/>
</dbReference>
<keyword evidence="4 11" id="KW-0378">Hydrolase</keyword>
<evidence type="ECO:0000256" key="1">
    <source>
        <dbReference type="ARBA" id="ARBA00022722"/>
    </source>
</evidence>
<dbReference type="GO" id="GO:0005524">
    <property type="term" value="F:ATP binding"/>
    <property type="evidence" value="ECO:0007669"/>
    <property type="project" value="UniProtKB-UniRule"/>
</dbReference>
<dbReference type="EMBL" id="CP140154">
    <property type="protein sequence ID" value="WQG92098.1"/>
    <property type="molecule type" value="Genomic_DNA"/>
</dbReference>
<dbReference type="GO" id="GO:0017116">
    <property type="term" value="F:single-stranded DNA helicase activity"/>
    <property type="evidence" value="ECO:0007669"/>
    <property type="project" value="TreeGrafter"/>
</dbReference>
<keyword evidence="9 11" id="KW-0234">DNA repair</keyword>
<dbReference type="CDD" id="cd17933">
    <property type="entry name" value="DEXSc_RecD-like"/>
    <property type="match status" value="1"/>
</dbReference>
<dbReference type="CDD" id="cd18809">
    <property type="entry name" value="SF1_C_RecD"/>
    <property type="match status" value="1"/>
</dbReference>
<gene>
    <name evidence="11 15" type="primary">recD</name>
    <name evidence="14" type="ORF">SAMN05661012_04306</name>
    <name evidence="15" type="ORF">SR876_11330</name>
</gene>
<accession>A0A1K1RVT6</accession>
<dbReference type="Gene3D" id="3.40.50.300">
    <property type="entry name" value="P-loop containing nucleotide triphosphate hydrolases"/>
    <property type="match status" value="3"/>
</dbReference>
<keyword evidence="7 11" id="KW-0067">ATP-binding</keyword>
<feature type="domain" description="RecBCD enzyme subunit RecD N-terminal" evidence="13">
    <location>
        <begin position="27"/>
        <end position="90"/>
    </location>
</feature>
<evidence type="ECO:0000313" key="17">
    <source>
        <dbReference type="Proteomes" id="UP001326715"/>
    </source>
</evidence>
<dbReference type="GO" id="GO:0009338">
    <property type="term" value="C:exodeoxyribonuclease V complex"/>
    <property type="evidence" value="ECO:0007669"/>
    <property type="project" value="InterPro"/>
</dbReference>
<comment type="catalytic activity">
    <reaction evidence="11">
        <text>ATP + H2O = ADP + phosphate + H(+)</text>
        <dbReference type="Rhea" id="RHEA:13065"/>
        <dbReference type="ChEBI" id="CHEBI:15377"/>
        <dbReference type="ChEBI" id="CHEBI:15378"/>
        <dbReference type="ChEBI" id="CHEBI:30616"/>
        <dbReference type="ChEBI" id="CHEBI:43474"/>
        <dbReference type="ChEBI" id="CHEBI:456216"/>
        <dbReference type="EC" id="5.6.2.3"/>
    </reaction>
</comment>
<dbReference type="AlphaFoldDB" id="A0A1K1RVT6"/>
<keyword evidence="17" id="KW-1185">Reference proteome</keyword>
<dbReference type="Pfam" id="PF13538">
    <property type="entry name" value="UvrD_C_2"/>
    <property type="match status" value="1"/>
</dbReference>
<dbReference type="GO" id="GO:0003677">
    <property type="term" value="F:DNA binding"/>
    <property type="evidence" value="ECO:0007669"/>
    <property type="project" value="UniProtKB-UniRule"/>
</dbReference>
<feature type="domain" description="UvrD-like helicase C-terminal" evidence="12">
    <location>
        <begin position="524"/>
        <end position="570"/>
    </location>
</feature>
<feature type="binding site" evidence="11">
    <location>
        <begin position="167"/>
        <end position="174"/>
    </location>
    <ligand>
        <name>ATP</name>
        <dbReference type="ChEBI" id="CHEBI:30616"/>
    </ligand>
</feature>
<dbReference type="Pfam" id="PF21185">
    <property type="entry name" value="RecD_N"/>
    <property type="match status" value="1"/>
</dbReference>
<evidence type="ECO:0000256" key="6">
    <source>
        <dbReference type="ARBA" id="ARBA00022839"/>
    </source>
</evidence>
<evidence type="ECO:0000256" key="7">
    <source>
        <dbReference type="ARBA" id="ARBA00022840"/>
    </source>
</evidence>
<evidence type="ECO:0000313" key="14">
    <source>
        <dbReference type="EMBL" id="SFW75879.1"/>
    </source>
</evidence>
<evidence type="ECO:0000256" key="4">
    <source>
        <dbReference type="ARBA" id="ARBA00022801"/>
    </source>
</evidence>
<protein>
    <recommendedName>
        <fullName evidence="11">RecBCD enzyme subunit RecD</fullName>
        <ecNumber evidence="11">5.6.2.3</ecNumber>
    </recommendedName>
    <alternativeName>
        <fullName evidence="11">DNA 5'-3' helicase subunit RecD</fullName>
    </alternativeName>
    <alternativeName>
        <fullName evidence="11">Exonuclease V subunit RecD</fullName>
        <shortName evidence="11">ExoV subunit RecD</shortName>
    </alternativeName>
    <alternativeName>
        <fullName evidence="11">Helicase/nuclease RecBCD subunit RecD</fullName>
    </alternativeName>
</protein>
<keyword evidence="6 11" id="KW-0269">Exonuclease</keyword>
<dbReference type="STRING" id="1004.SAMN05661012_04306"/>
<dbReference type="GO" id="GO:0043139">
    <property type="term" value="F:5'-3' DNA helicase activity"/>
    <property type="evidence" value="ECO:0007669"/>
    <property type="project" value="UniProtKB-UniRule"/>
</dbReference>
<dbReference type="Gene3D" id="1.10.10.1020">
    <property type="entry name" value="RecBCD complex, subunit RecD, N-terminal domain"/>
    <property type="match status" value="1"/>
</dbReference>
<organism evidence="14 16">
    <name type="scientific">Chitinophaga sancti</name>
    <dbReference type="NCBI Taxonomy" id="1004"/>
    <lineage>
        <taxon>Bacteria</taxon>
        <taxon>Pseudomonadati</taxon>
        <taxon>Bacteroidota</taxon>
        <taxon>Chitinophagia</taxon>
        <taxon>Chitinophagales</taxon>
        <taxon>Chitinophagaceae</taxon>
        <taxon>Chitinophaga</taxon>
    </lineage>
</organism>
<dbReference type="InterPro" id="IPR041851">
    <property type="entry name" value="RecD_N_sf"/>
</dbReference>
<comment type="similarity">
    <text evidence="11">Belongs to the RecD family.</text>
</comment>
<comment type="function">
    <text evidence="11">A helicase/nuclease that prepares dsDNA breaks (DSB) for recombinational DNA repair. Binds to DSBs and unwinds DNA via a highly rapid and processive ATP-dependent bidirectional helicase activity. Unwinds dsDNA until it encounters a Chi (crossover hotspot instigator) sequence from the 3' direction. Cuts ssDNA a few nucleotides 3' to the Chi site. The properties and activities of the enzyme are changed at Chi. The Chi-altered holoenzyme produces a long 3'-ssDNA overhang and facilitates RecA-binding to the ssDNA for homologous DNA recombination and repair. Holoenzyme degrades any linearized DNA that is unable to undergo homologous recombination. In the holoenzyme this subunit has ssDNA-dependent ATPase and 5'-3' helicase activity. When added to pre-assembled RecBC greatly stimulates nuclease activity and augments holoenzyme processivity. Negatively regulates the RecA-loading ability of RecBCD.</text>
</comment>
<reference evidence="14 16" key="1">
    <citation type="submission" date="2016-11" db="EMBL/GenBank/DDBJ databases">
        <authorList>
            <person name="Jaros S."/>
            <person name="Januszkiewicz K."/>
            <person name="Wedrychowicz H."/>
        </authorList>
    </citation>
    <scope>NUCLEOTIDE SEQUENCE [LARGE SCALE GENOMIC DNA]</scope>
    <source>
        <strain evidence="14 16">DSM 784</strain>
    </source>
</reference>
<dbReference type="HAMAP" id="MF_01487">
    <property type="entry name" value="RecD"/>
    <property type="match status" value="1"/>
</dbReference>
<dbReference type="InterPro" id="IPR049550">
    <property type="entry name" value="RecD_N"/>
</dbReference>
<dbReference type="InterPro" id="IPR027785">
    <property type="entry name" value="UvrD-like_helicase_C"/>
</dbReference>
<dbReference type="GO" id="GO:0000724">
    <property type="term" value="P:double-strand break repair via homologous recombination"/>
    <property type="evidence" value="ECO:0007669"/>
    <property type="project" value="UniProtKB-UniRule"/>
</dbReference>
<comment type="miscellaneous">
    <text evidence="11">In the RecBCD complex, RecB has a slow 3'-5' helicase, an exonuclease activity and loads RecA onto ssDNA, RecD has a fast 5'-3' helicase activity, while RecC stimulates the ATPase and processivity of the RecB helicase and contributes to recognition of the Chi site.</text>
</comment>
<comment type="subunit">
    <text evidence="11">Heterotrimer of RecB, RecC and RecD. All subunits contribute to DNA-binding.</text>
</comment>
<evidence type="ECO:0000256" key="8">
    <source>
        <dbReference type="ARBA" id="ARBA00023125"/>
    </source>
</evidence>
<evidence type="ECO:0000256" key="9">
    <source>
        <dbReference type="ARBA" id="ARBA00023204"/>
    </source>
</evidence>
<name>A0A1K1RVT6_9BACT</name>
<dbReference type="GO" id="GO:0008854">
    <property type="term" value="F:exodeoxyribonuclease V activity"/>
    <property type="evidence" value="ECO:0007669"/>
    <property type="project" value="InterPro"/>
</dbReference>
<dbReference type="RefSeq" id="WP_245801812.1">
    <property type="nucleotide sequence ID" value="NZ_CP139972.1"/>
</dbReference>
<reference evidence="15 17" key="2">
    <citation type="submission" date="2023-11" db="EMBL/GenBank/DDBJ databases">
        <title>MicrobeMod: A computational toolkit for identifying prokaryotic methylation and restriction-modification with nanopore sequencing.</title>
        <authorList>
            <person name="Crits-Christoph A."/>
            <person name="Kang S.C."/>
            <person name="Lee H."/>
            <person name="Ostrov N."/>
        </authorList>
    </citation>
    <scope>NUCLEOTIDE SEQUENCE [LARGE SCALE GENOMIC DNA]</scope>
    <source>
        <strain evidence="15 17">ATCC 23090</strain>
    </source>
</reference>
<keyword evidence="10 11" id="KW-0413">Isomerase</keyword>
<keyword evidence="3 11" id="KW-0227">DNA damage</keyword>
<keyword evidence="1 11" id="KW-0540">Nuclease</keyword>
<dbReference type="PANTHER" id="PTHR43788">
    <property type="entry name" value="DNA2/NAM7 HELICASE FAMILY MEMBER"/>
    <property type="match status" value="1"/>
</dbReference>
<dbReference type="EMBL" id="FPIZ01000014">
    <property type="protein sequence ID" value="SFW75879.1"/>
    <property type="molecule type" value="Genomic_DNA"/>
</dbReference>
<dbReference type="InterPro" id="IPR027417">
    <property type="entry name" value="P-loop_NTPase"/>
</dbReference>
<dbReference type="PANTHER" id="PTHR43788:SF6">
    <property type="entry name" value="DNA HELICASE B"/>
    <property type="match status" value="1"/>
</dbReference>
<keyword evidence="8 11" id="KW-0238">DNA-binding</keyword>
<proteinExistence type="inferred from homology"/>
<evidence type="ECO:0000259" key="13">
    <source>
        <dbReference type="Pfam" id="PF21185"/>
    </source>
</evidence>
<evidence type="ECO:0000256" key="5">
    <source>
        <dbReference type="ARBA" id="ARBA00022806"/>
    </source>
</evidence>
<evidence type="ECO:0000256" key="10">
    <source>
        <dbReference type="ARBA" id="ARBA00023235"/>
    </source>
</evidence>
<dbReference type="InterPro" id="IPR006344">
    <property type="entry name" value="RecD"/>
</dbReference>
<evidence type="ECO:0000313" key="16">
    <source>
        <dbReference type="Proteomes" id="UP000183788"/>
    </source>
</evidence>
<dbReference type="Proteomes" id="UP001326715">
    <property type="component" value="Chromosome"/>
</dbReference>